<organism evidence="2 3">
    <name type="scientific">Botryobasidium botryosum (strain FD-172 SS1)</name>
    <dbReference type="NCBI Taxonomy" id="930990"/>
    <lineage>
        <taxon>Eukaryota</taxon>
        <taxon>Fungi</taxon>
        <taxon>Dikarya</taxon>
        <taxon>Basidiomycota</taxon>
        <taxon>Agaricomycotina</taxon>
        <taxon>Agaricomycetes</taxon>
        <taxon>Cantharellales</taxon>
        <taxon>Botryobasidiaceae</taxon>
        <taxon>Botryobasidium</taxon>
    </lineage>
</organism>
<dbReference type="AlphaFoldDB" id="A0A067MCU5"/>
<name>A0A067MCU5_BOTB1</name>
<feature type="compositionally biased region" description="Polar residues" evidence="1">
    <location>
        <begin position="59"/>
        <end position="70"/>
    </location>
</feature>
<feature type="region of interest" description="Disordered" evidence="1">
    <location>
        <begin position="53"/>
        <end position="75"/>
    </location>
</feature>
<feature type="compositionally biased region" description="Low complexity" evidence="1">
    <location>
        <begin position="175"/>
        <end position="185"/>
    </location>
</feature>
<dbReference type="EMBL" id="KL198079">
    <property type="protein sequence ID" value="KDQ09391.1"/>
    <property type="molecule type" value="Genomic_DNA"/>
</dbReference>
<keyword evidence="3" id="KW-1185">Reference proteome</keyword>
<evidence type="ECO:0000313" key="2">
    <source>
        <dbReference type="EMBL" id="KDQ09391.1"/>
    </source>
</evidence>
<protein>
    <submittedName>
        <fullName evidence="2">Uncharacterized protein</fullName>
    </submittedName>
</protein>
<sequence length="450" mass="48053">MTIPLFRSPIIPRDSDTSSTRTLALSLLDNVKLSSTNPHVPLPPTLLLPSPMELLSTPAPATSGTSASNPPTLPSVSSLVKRVSKLNDEVSLHPSTGTVVARVAAELLDLLCETTDLAALRTLILDHQTLGPLLSPAVLPSFYQALQRIEESVSRLQPPRQHQPRPLRPPPPPTTTYAQAAKAPAAPEPPKRKFNPSPKVASAYRRKKTTPSQHGETLWSPSDPDSFDVGAIRSGPAPLSELNALLSKCVPPCALKGLQWTDRRMVLLTPTHPEDTDILSVHAAEVLSKVFGGHAFQQFLYGPSTGIVCCGAARGSPANHTSADMLSLLSGGLGLSPSDVIPAKARWLVAKNDEATAPKPSFLIHITSNETAERLLASNPHFIAGVRFSLKKFKETPTVPNQCQRCFKVGHSTLRCSAQASASPAPLTLSSDARIAEETTPRGTPRAWTA</sequence>
<reference evidence="3" key="1">
    <citation type="journal article" date="2014" name="Proc. Natl. Acad. Sci. U.S.A.">
        <title>Extensive sampling of basidiomycete genomes demonstrates inadequacy of the white-rot/brown-rot paradigm for wood decay fungi.</title>
        <authorList>
            <person name="Riley R."/>
            <person name="Salamov A.A."/>
            <person name="Brown D.W."/>
            <person name="Nagy L.G."/>
            <person name="Floudas D."/>
            <person name="Held B.W."/>
            <person name="Levasseur A."/>
            <person name="Lombard V."/>
            <person name="Morin E."/>
            <person name="Otillar R."/>
            <person name="Lindquist E.A."/>
            <person name="Sun H."/>
            <person name="LaButti K.M."/>
            <person name="Schmutz J."/>
            <person name="Jabbour D."/>
            <person name="Luo H."/>
            <person name="Baker S.E."/>
            <person name="Pisabarro A.G."/>
            <person name="Walton J.D."/>
            <person name="Blanchette R.A."/>
            <person name="Henrissat B."/>
            <person name="Martin F."/>
            <person name="Cullen D."/>
            <person name="Hibbett D.S."/>
            <person name="Grigoriev I.V."/>
        </authorList>
    </citation>
    <scope>NUCLEOTIDE SEQUENCE [LARGE SCALE GENOMIC DNA]</scope>
    <source>
        <strain evidence="3">FD-172 SS1</strain>
    </source>
</reference>
<dbReference type="Proteomes" id="UP000027195">
    <property type="component" value="Unassembled WGS sequence"/>
</dbReference>
<dbReference type="InParanoid" id="A0A067MCU5"/>
<evidence type="ECO:0000256" key="1">
    <source>
        <dbReference type="SAM" id="MobiDB-lite"/>
    </source>
</evidence>
<evidence type="ECO:0000313" key="3">
    <source>
        <dbReference type="Proteomes" id="UP000027195"/>
    </source>
</evidence>
<dbReference type="HOGENOM" id="CLU_017962_2_1_1"/>
<gene>
    <name evidence="2" type="ORF">BOTBODRAFT_179089</name>
</gene>
<feature type="region of interest" description="Disordered" evidence="1">
    <location>
        <begin position="428"/>
        <end position="450"/>
    </location>
</feature>
<proteinExistence type="predicted"/>
<feature type="region of interest" description="Disordered" evidence="1">
    <location>
        <begin position="153"/>
        <end position="225"/>
    </location>
</feature>
<accession>A0A067MCU5</accession>